<feature type="signal peptide" evidence="1">
    <location>
        <begin position="1"/>
        <end position="24"/>
    </location>
</feature>
<dbReference type="AlphaFoldDB" id="A0AAU8HR71"/>
<dbReference type="InterPro" id="IPR051922">
    <property type="entry name" value="Bact_Sporulation_Assoc"/>
</dbReference>
<dbReference type="PANTHER" id="PTHR30032">
    <property type="entry name" value="N-ACETYLMURAMOYL-L-ALANINE AMIDASE-RELATED"/>
    <property type="match status" value="1"/>
</dbReference>
<organism evidence="3">
    <name type="scientific">Proteinivorax hydrogeniformans</name>
    <dbReference type="NCBI Taxonomy" id="1826727"/>
    <lineage>
        <taxon>Bacteria</taxon>
        <taxon>Bacillati</taxon>
        <taxon>Bacillota</taxon>
        <taxon>Clostridia</taxon>
        <taxon>Eubacteriales</taxon>
        <taxon>Proteinivoracaceae</taxon>
        <taxon>Proteinivorax</taxon>
    </lineage>
</organism>
<feature type="chain" id="PRO_5043941706" evidence="1">
    <location>
        <begin position="25"/>
        <end position="532"/>
    </location>
</feature>
<dbReference type="GO" id="GO:0030288">
    <property type="term" value="C:outer membrane-bounded periplasmic space"/>
    <property type="evidence" value="ECO:0007669"/>
    <property type="project" value="TreeGrafter"/>
</dbReference>
<feature type="domain" description="Sporulation stage II protein D amidase enhancer LytB N-terminal" evidence="2">
    <location>
        <begin position="204"/>
        <end position="296"/>
    </location>
</feature>
<reference evidence="3" key="2">
    <citation type="submission" date="2024-06" db="EMBL/GenBank/DDBJ databases">
        <authorList>
            <person name="Petrova K.O."/>
            <person name="Toshchakov S.V."/>
            <person name="Boltjanskaja Y.V."/>
            <person name="Kevbrin V.V."/>
        </authorList>
    </citation>
    <scope>NUCLEOTIDE SEQUENCE</scope>
    <source>
        <strain evidence="3">Z-710</strain>
    </source>
</reference>
<accession>A0AAU8HR71</accession>
<evidence type="ECO:0000256" key="1">
    <source>
        <dbReference type="SAM" id="SignalP"/>
    </source>
</evidence>
<evidence type="ECO:0000313" key="3">
    <source>
        <dbReference type="EMBL" id="XCI28055.1"/>
    </source>
</evidence>
<dbReference type="GO" id="GO:0030435">
    <property type="term" value="P:sporulation resulting in formation of a cellular spore"/>
    <property type="evidence" value="ECO:0007669"/>
    <property type="project" value="InterPro"/>
</dbReference>
<dbReference type="RefSeq" id="WP_353892632.1">
    <property type="nucleotide sequence ID" value="NZ_CP159485.1"/>
</dbReference>
<dbReference type="PANTHER" id="PTHR30032:SF4">
    <property type="entry name" value="AMIDASE ENHANCER"/>
    <property type="match status" value="1"/>
</dbReference>
<reference evidence="3" key="1">
    <citation type="journal article" date="2018" name="Antonie Van Leeuwenhoek">
        <title>Proteinivorax hydrogeniformans sp. nov., an anaerobic, haloalkaliphilic bacterium fermenting proteinaceous compounds with high hydrogen production.</title>
        <authorList>
            <person name="Boltyanskaya Y."/>
            <person name="Detkova E."/>
            <person name="Pimenov N."/>
            <person name="Kevbrin V."/>
        </authorList>
    </citation>
    <scope>NUCLEOTIDE SEQUENCE</scope>
    <source>
        <strain evidence="3">Z-710</strain>
    </source>
</reference>
<name>A0AAU8HR71_9FIRM</name>
<dbReference type="Pfam" id="PF08486">
    <property type="entry name" value="SpoIID"/>
    <property type="match status" value="1"/>
</dbReference>
<evidence type="ECO:0000259" key="2">
    <source>
        <dbReference type="Pfam" id="PF08486"/>
    </source>
</evidence>
<dbReference type="EMBL" id="CP159485">
    <property type="protein sequence ID" value="XCI28055.1"/>
    <property type="molecule type" value="Genomic_DNA"/>
</dbReference>
<sequence>MKRMFNTKLLVTLVVVSICSSFFYTGPGIQFAEASHDEIRVGLFFGNNALRTVNLDSNNSNTLKANYNNAEHPLYSGVGEFEFSLTNVNKTSTVFSDSDISKVREIYNQLSNSNVPVFYGFNGLWHVLVPSHRANEVTDINPSLRASSFSVASQVVKVENKGRTIAYFEQIDNNTVLRLHSDDEFISVNDGSRYRGFMEVLKENDGFKVINQLDMELYLRGVVPYEMSPSWPIEALAAQTVAARTYAVRNWNKYKSRGFNVCTTVNSQVYRGYNSRHETSRVVEAIEKTEGEIITFNGNPIDAVYHSHSGGHTENSENVWGGTLTYLRGVKDPYSVRSGSMLDDWAYETVIEGVDEHGRAGFKDELVSRGHLDSSFDIADIEVVTFDSGRVDYLLLTSEQGEEVKIRSGQIFGAFHNNTSPGGSQRLWSRVFDVKMDSNTFIQSTLGIKQVSGDAFTVLGEAETSVVDGKEVYVLTENGKTSLPTRPHNITLDGSGWGHGVGMSQWGARQMAVEGYSYREILEYYYRQIDVR</sequence>
<dbReference type="InterPro" id="IPR013486">
    <property type="entry name" value="SpoIID/LytB"/>
</dbReference>
<gene>
    <name evidence="3" type="ORF">PRVXH_001989</name>
</gene>
<dbReference type="NCBIfam" id="TIGR02669">
    <property type="entry name" value="SpoIID_LytB"/>
    <property type="match status" value="1"/>
</dbReference>
<keyword evidence="1" id="KW-0732">Signal</keyword>
<dbReference type="InterPro" id="IPR013693">
    <property type="entry name" value="SpoIID/LytB_N"/>
</dbReference>
<proteinExistence type="predicted"/>
<protein>
    <submittedName>
        <fullName evidence="3">SpoIID/LytB domain-containing protein</fullName>
    </submittedName>
</protein>